<evidence type="ECO:0000259" key="1">
    <source>
        <dbReference type="Pfam" id="PF23055"/>
    </source>
</evidence>
<dbReference type="OrthoDB" id="6251906at2759"/>
<gene>
    <name evidence="2" type="ORF">T265_15605</name>
</gene>
<dbReference type="Pfam" id="PF23055">
    <property type="entry name" value="DUF7041"/>
    <property type="match status" value="1"/>
</dbReference>
<dbReference type="AlphaFoldDB" id="A0A074Z7P5"/>
<organism evidence="2 3">
    <name type="scientific">Opisthorchis viverrini</name>
    <name type="common">Southeast Asian liver fluke</name>
    <dbReference type="NCBI Taxonomy" id="6198"/>
    <lineage>
        <taxon>Eukaryota</taxon>
        <taxon>Metazoa</taxon>
        <taxon>Spiralia</taxon>
        <taxon>Lophotrochozoa</taxon>
        <taxon>Platyhelminthes</taxon>
        <taxon>Trematoda</taxon>
        <taxon>Digenea</taxon>
        <taxon>Opisthorchiida</taxon>
        <taxon>Opisthorchiata</taxon>
        <taxon>Opisthorchiidae</taxon>
        <taxon>Opisthorchis</taxon>
    </lineage>
</organism>
<dbReference type="GeneID" id="20329770"/>
<dbReference type="Proteomes" id="UP000054324">
    <property type="component" value="Unassembled WGS sequence"/>
</dbReference>
<reference evidence="2 3" key="1">
    <citation type="submission" date="2013-11" db="EMBL/GenBank/DDBJ databases">
        <title>Opisthorchis viverrini - life in the bile duct.</title>
        <authorList>
            <person name="Young N.D."/>
            <person name="Nagarajan N."/>
            <person name="Lin S.J."/>
            <person name="Korhonen P.K."/>
            <person name="Jex A.R."/>
            <person name="Hall R.S."/>
            <person name="Safavi-Hemami H."/>
            <person name="Kaewkong W."/>
            <person name="Bertrand D."/>
            <person name="Gao S."/>
            <person name="Seet Q."/>
            <person name="Wongkham S."/>
            <person name="Teh B.T."/>
            <person name="Wongkham C."/>
            <person name="Intapan P.M."/>
            <person name="Maleewong W."/>
            <person name="Yang X."/>
            <person name="Hu M."/>
            <person name="Wang Z."/>
            <person name="Hofmann A."/>
            <person name="Sternberg P.W."/>
            <person name="Tan P."/>
            <person name="Wang J."/>
            <person name="Gasser R.B."/>
        </authorList>
    </citation>
    <scope>NUCLEOTIDE SEQUENCE [LARGE SCALE GENOMIC DNA]</scope>
</reference>
<keyword evidence="3" id="KW-1185">Reference proteome</keyword>
<evidence type="ECO:0000313" key="2">
    <source>
        <dbReference type="EMBL" id="KER19240.1"/>
    </source>
</evidence>
<dbReference type="InterPro" id="IPR055469">
    <property type="entry name" value="DUF7041"/>
</dbReference>
<accession>A0A074Z7P5</accession>
<protein>
    <recommendedName>
        <fullName evidence="1">DUF7041 domain-containing protein</fullName>
    </recommendedName>
</protein>
<dbReference type="CTD" id="20329770"/>
<dbReference type="KEGG" id="ovi:T265_15605"/>
<proteinExistence type="predicted"/>
<name>A0A074Z7P5_OPIVI</name>
<dbReference type="RefSeq" id="XP_009177014.1">
    <property type="nucleotide sequence ID" value="XM_009178750.1"/>
</dbReference>
<feature type="non-terminal residue" evidence="2">
    <location>
        <position position="178"/>
    </location>
</feature>
<sequence>MVSERTIAIGRAAYYNPRNPRVRFHQVEAVLATRHTTSQATRFSYIVQHLPCDVATEVEDLLEDIPKENPYDALRAAVISLARTLLRIDCASFAGAILPENGPQIISLFSLRRLSTRDAAAVFIAASESCMTLPQAMGPGMDIARYRFSEAVSCIGDTPFRNAKQCWFFGRWINAQYH</sequence>
<dbReference type="EMBL" id="KL597276">
    <property type="protein sequence ID" value="KER19240.1"/>
    <property type="molecule type" value="Genomic_DNA"/>
</dbReference>
<evidence type="ECO:0000313" key="3">
    <source>
        <dbReference type="Proteomes" id="UP000054324"/>
    </source>
</evidence>
<feature type="domain" description="DUF7041" evidence="1">
    <location>
        <begin position="15"/>
        <end position="80"/>
    </location>
</feature>